<evidence type="ECO:0000259" key="12">
    <source>
        <dbReference type="Pfam" id="PF00759"/>
    </source>
</evidence>
<reference evidence="13 14" key="1">
    <citation type="journal article" date="2015" name="Fungal Genet. Biol.">
        <title>Evolution of novel wood decay mechanisms in Agaricales revealed by the genome sequences of Fistulina hepatica and Cylindrobasidium torrendii.</title>
        <authorList>
            <person name="Floudas D."/>
            <person name="Held B.W."/>
            <person name="Riley R."/>
            <person name="Nagy L.G."/>
            <person name="Koehler G."/>
            <person name="Ransdell A.S."/>
            <person name="Younus H."/>
            <person name="Chow J."/>
            <person name="Chiniquy J."/>
            <person name="Lipzen A."/>
            <person name="Tritt A."/>
            <person name="Sun H."/>
            <person name="Haridas S."/>
            <person name="LaButti K."/>
            <person name="Ohm R.A."/>
            <person name="Kues U."/>
            <person name="Blanchette R.A."/>
            <person name="Grigoriev I.V."/>
            <person name="Minto R.E."/>
            <person name="Hibbett D.S."/>
        </authorList>
    </citation>
    <scope>NUCLEOTIDE SEQUENCE [LARGE SCALE GENOMIC DNA]</scope>
    <source>
        <strain evidence="13 14">FP15055 ss-10</strain>
    </source>
</reference>
<evidence type="ECO:0000256" key="8">
    <source>
        <dbReference type="PROSITE-ProRule" id="PRU10060"/>
    </source>
</evidence>
<evidence type="ECO:0000256" key="11">
    <source>
        <dbReference type="SAM" id="Phobius"/>
    </source>
</evidence>
<keyword evidence="11" id="KW-0812">Transmembrane</keyword>
<evidence type="ECO:0000256" key="2">
    <source>
        <dbReference type="ARBA" id="ARBA00007072"/>
    </source>
</evidence>
<evidence type="ECO:0000256" key="9">
    <source>
        <dbReference type="RuleBase" id="RU361166"/>
    </source>
</evidence>
<dbReference type="InterPro" id="IPR012341">
    <property type="entry name" value="6hp_glycosidase-like_sf"/>
</dbReference>
<organism evidence="13 14">
    <name type="scientific">Cylindrobasidium torrendii FP15055 ss-10</name>
    <dbReference type="NCBI Taxonomy" id="1314674"/>
    <lineage>
        <taxon>Eukaryota</taxon>
        <taxon>Fungi</taxon>
        <taxon>Dikarya</taxon>
        <taxon>Basidiomycota</taxon>
        <taxon>Agaricomycotina</taxon>
        <taxon>Agaricomycetes</taxon>
        <taxon>Agaricomycetidae</taxon>
        <taxon>Agaricales</taxon>
        <taxon>Marasmiineae</taxon>
        <taxon>Physalacriaceae</taxon>
        <taxon>Cylindrobasidium</taxon>
    </lineage>
</organism>
<gene>
    <name evidence="13" type="ORF">CYLTODRAFT_428306</name>
</gene>
<dbReference type="PROSITE" id="PS00698">
    <property type="entry name" value="GH9_3"/>
    <property type="match status" value="1"/>
</dbReference>
<keyword evidence="5 8" id="KW-0119">Carbohydrate metabolism</keyword>
<dbReference type="Pfam" id="PF00759">
    <property type="entry name" value="Glyco_hydro_9"/>
    <property type="match status" value="1"/>
</dbReference>
<comment type="catalytic activity">
    <reaction evidence="1 9">
        <text>Endohydrolysis of (1-&gt;4)-beta-D-glucosidic linkages in cellulose, lichenin and cereal beta-D-glucans.</text>
        <dbReference type="EC" id="3.2.1.4"/>
    </reaction>
</comment>
<name>A0A0D7BU38_9AGAR</name>
<accession>A0A0D7BU38</accession>
<dbReference type="EC" id="3.2.1.4" evidence="9"/>
<dbReference type="InterPro" id="IPR008928">
    <property type="entry name" value="6-hairpin_glycosidase_sf"/>
</dbReference>
<keyword evidence="14" id="KW-1185">Reference proteome</keyword>
<protein>
    <recommendedName>
        <fullName evidence="9">Endoglucanase</fullName>
        <ecNumber evidence="9">3.2.1.4</ecNumber>
    </recommendedName>
</protein>
<dbReference type="SUPFAM" id="SSF48208">
    <property type="entry name" value="Six-hairpin glycosidases"/>
    <property type="match status" value="1"/>
</dbReference>
<feature type="transmembrane region" description="Helical" evidence="11">
    <location>
        <begin position="566"/>
        <end position="588"/>
    </location>
</feature>
<dbReference type="Gene3D" id="1.50.10.10">
    <property type="match status" value="1"/>
</dbReference>
<evidence type="ECO:0000256" key="3">
    <source>
        <dbReference type="ARBA" id="ARBA00022801"/>
    </source>
</evidence>
<dbReference type="OrthoDB" id="10257085at2759"/>
<proteinExistence type="inferred from homology"/>
<dbReference type="EMBL" id="KN880434">
    <property type="protein sequence ID" value="KIY73740.1"/>
    <property type="molecule type" value="Genomic_DNA"/>
</dbReference>
<evidence type="ECO:0000313" key="14">
    <source>
        <dbReference type="Proteomes" id="UP000054007"/>
    </source>
</evidence>
<keyword evidence="11" id="KW-0472">Membrane</keyword>
<keyword evidence="3 8" id="KW-0378">Hydrolase</keyword>
<dbReference type="Proteomes" id="UP000054007">
    <property type="component" value="Unassembled WGS sequence"/>
</dbReference>
<evidence type="ECO:0000256" key="1">
    <source>
        <dbReference type="ARBA" id="ARBA00000966"/>
    </source>
</evidence>
<comment type="similarity">
    <text evidence="2 8 9">Belongs to the glycosyl hydrolase 9 (cellulase E) family.</text>
</comment>
<evidence type="ECO:0000256" key="4">
    <source>
        <dbReference type="ARBA" id="ARBA00023001"/>
    </source>
</evidence>
<feature type="region of interest" description="Disordered" evidence="10">
    <location>
        <begin position="448"/>
        <end position="468"/>
    </location>
</feature>
<keyword evidence="6 8" id="KW-0326">Glycosidase</keyword>
<dbReference type="AlphaFoldDB" id="A0A0D7BU38"/>
<keyword evidence="7 8" id="KW-0624">Polysaccharide degradation</keyword>
<evidence type="ECO:0000256" key="7">
    <source>
        <dbReference type="ARBA" id="ARBA00023326"/>
    </source>
</evidence>
<keyword evidence="11" id="KW-1133">Transmembrane helix</keyword>
<feature type="active site" evidence="8">
    <location>
        <position position="505"/>
    </location>
</feature>
<evidence type="ECO:0000256" key="6">
    <source>
        <dbReference type="ARBA" id="ARBA00023295"/>
    </source>
</evidence>
<evidence type="ECO:0000256" key="5">
    <source>
        <dbReference type="ARBA" id="ARBA00023277"/>
    </source>
</evidence>
<sequence length="596" mass="64118">MSPSVQGVCTKNPSREGLRVMARSKNWTGDHRIRTQCSGSVGRQPWALAQVSLPTEPWLPADNTDATFANLLGHLVYFYDAQRTGKLPASNRVSWRNDSCLEDGKEDGVDLSGGFFDAGDYIKATFPMSFAIMSICWGATDFGHGYDLANQTAYLDGVLRWGLDWLMKAHDSDNSLYVLVANAGLNNDYWGGDENIPTPRPTFQVNATNPGTDVVAGVSAAFSACSSLYNGQSFGGPYSNPASLKNTTYAKTLLSHSEKLYTFAVNASGGQALYQESVPEVGSSYPSSSYEDELTIAALFLARASNSTTLFNEAIGDFDKYKLRNSDAVFNWDSKTPGIAVLFAQMTCANSTDQLGGDFEQWRDAAEDYFDDVISHQGKTDGGLAYWEGDSQSASLNPALNVAMLLARYAPLASSDDKRQKYEEYAKGQLDYVLGKNPMNVPYVVGVNSNSPSNPHSAPASGGDDVGAIDTSPAEEAYVLYGATVGGPDRWDDFYDIRSDWPQTEVALDYNAPLLTLAAMYVLKDGSDPYYAALKEGARITPKGSPCDEAITTGCKAGSLPSTGKIVVGVVVSAVGAFIVGLGCYYVWLVTTVQTA</sequence>
<feature type="domain" description="Glycoside hydrolase family 9" evidence="12">
    <location>
        <begin position="68"/>
        <end position="517"/>
    </location>
</feature>
<evidence type="ECO:0000313" key="13">
    <source>
        <dbReference type="EMBL" id="KIY73740.1"/>
    </source>
</evidence>
<dbReference type="InterPro" id="IPR001701">
    <property type="entry name" value="Glyco_hydro_9"/>
</dbReference>
<feature type="compositionally biased region" description="Low complexity" evidence="10">
    <location>
        <begin position="448"/>
        <end position="459"/>
    </location>
</feature>
<dbReference type="STRING" id="1314674.A0A0D7BU38"/>
<dbReference type="GO" id="GO:0008810">
    <property type="term" value="F:cellulase activity"/>
    <property type="evidence" value="ECO:0007669"/>
    <property type="project" value="UniProtKB-EC"/>
</dbReference>
<evidence type="ECO:0000256" key="10">
    <source>
        <dbReference type="SAM" id="MobiDB-lite"/>
    </source>
</evidence>
<feature type="active site" evidence="8">
    <location>
        <position position="496"/>
    </location>
</feature>
<dbReference type="GO" id="GO:0030245">
    <property type="term" value="P:cellulose catabolic process"/>
    <property type="evidence" value="ECO:0007669"/>
    <property type="project" value="UniProtKB-KW"/>
</dbReference>
<dbReference type="PANTHER" id="PTHR22298">
    <property type="entry name" value="ENDO-1,4-BETA-GLUCANASE"/>
    <property type="match status" value="1"/>
</dbReference>
<dbReference type="InterPro" id="IPR033126">
    <property type="entry name" value="Glyco_hydro_9_Asp/Glu_AS"/>
</dbReference>
<keyword evidence="4 9" id="KW-0136">Cellulose degradation</keyword>